<accession>A0A4P6EE93</accession>
<evidence type="ECO:0000256" key="6">
    <source>
        <dbReference type="ARBA" id="ARBA00023143"/>
    </source>
</evidence>
<dbReference type="GO" id="GO:0044780">
    <property type="term" value="P:bacterial-type flagellum assembly"/>
    <property type="evidence" value="ECO:0007669"/>
    <property type="project" value="InterPro"/>
</dbReference>
<evidence type="ECO:0000256" key="2">
    <source>
        <dbReference type="ARBA" id="ARBA00004613"/>
    </source>
</evidence>
<dbReference type="InterPro" id="IPR053927">
    <property type="entry name" value="FlgK_helical"/>
</dbReference>
<keyword evidence="10" id="KW-0966">Cell projection</keyword>
<evidence type="ECO:0000256" key="5">
    <source>
        <dbReference type="ARBA" id="ARBA00022525"/>
    </source>
</evidence>
<gene>
    <name evidence="10" type="primary">flgK</name>
    <name evidence="10" type="ORF">ET475_08850</name>
</gene>
<keyword evidence="6" id="KW-0975">Bacterial flagellum</keyword>
<dbReference type="InterPro" id="IPR010930">
    <property type="entry name" value="Flg_bb/hook_C_dom"/>
</dbReference>
<organism evidence="10 11">
    <name type="scientific">Microbacterium protaetiae</name>
    <dbReference type="NCBI Taxonomy" id="2509458"/>
    <lineage>
        <taxon>Bacteria</taxon>
        <taxon>Bacillati</taxon>
        <taxon>Actinomycetota</taxon>
        <taxon>Actinomycetes</taxon>
        <taxon>Micrococcales</taxon>
        <taxon>Microbacteriaceae</taxon>
        <taxon>Microbacterium</taxon>
    </lineage>
</organism>
<evidence type="ECO:0000259" key="7">
    <source>
        <dbReference type="Pfam" id="PF00460"/>
    </source>
</evidence>
<dbReference type="NCBIfam" id="TIGR02492">
    <property type="entry name" value="flgK_ends"/>
    <property type="match status" value="1"/>
</dbReference>
<protein>
    <recommendedName>
        <fullName evidence="4">Flagellar hook-associated protein 1</fullName>
    </recommendedName>
</protein>
<evidence type="ECO:0000259" key="8">
    <source>
        <dbReference type="Pfam" id="PF06429"/>
    </source>
</evidence>
<dbReference type="KEGG" id="mprt:ET475_08850"/>
<keyword evidence="11" id="KW-1185">Reference proteome</keyword>
<feature type="domain" description="Flagellar basal body rod protein N-terminal" evidence="7">
    <location>
        <begin position="7"/>
        <end position="37"/>
    </location>
</feature>
<dbReference type="GO" id="GO:0005198">
    <property type="term" value="F:structural molecule activity"/>
    <property type="evidence" value="ECO:0007669"/>
    <property type="project" value="InterPro"/>
</dbReference>
<comment type="subcellular location">
    <subcellularLocation>
        <location evidence="1">Bacterial flagellum</location>
    </subcellularLocation>
    <subcellularLocation>
        <location evidence="2">Secreted</location>
    </subcellularLocation>
</comment>
<feature type="domain" description="Flagellar hook-associated protein FlgK helical" evidence="9">
    <location>
        <begin position="102"/>
        <end position="334"/>
    </location>
</feature>
<dbReference type="RefSeq" id="WP_129388769.1">
    <property type="nucleotide sequence ID" value="NZ_CP035494.1"/>
</dbReference>
<dbReference type="PANTHER" id="PTHR30033:SF1">
    <property type="entry name" value="FLAGELLAR HOOK-ASSOCIATED PROTEIN 1"/>
    <property type="match status" value="1"/>
</dbReference>
<dbReference type="Pfam" id="PF06429">
    <property type="entry name" value="Flg_bbr_C"/>
    <property type="match status" value="1"/>
</dbReference>
<reference evidence="10 11" key="1">
    <citation type="submission" date="2019-01" db="EMBL/GenBank/DDBJ databases">
        <title>Genome sequencing of strain DFW100M-13.</title>
        <authorList>
            <person name="Heo J."/>
            <person name="Kim S.-J."/>
            <person name="Kim J.-S."/>
            <person name="Hong S.-B."/>
            <person name="Kwon S.-W."/>
        </authorList>
    </citation>
    <scope>NUCLEOTIDE SEQUENCE [LARGE SCALE GENOMIC DNA]</scope>
    <source>
        <strain evidence="10 11">DFW100M-13</strain>
    </source>
</reference>
<evidence type="ECO:0000259" key="9">
    <source>
        <dbReference type="Pfam" id="PF22638"/>
    </source>
</evidence>
<keyword evidence="10" id="KW-0969">Cilium</keyword>
<evidence type="ECO:0000313" key="11">
    <source>
        <dbReference type="Proteomes" id="UP000293995"/>
    </source>
</evidence>
<dbReference type="EMBL" id="CP035494">
    <property type="protein sequence ID" value="QAY60086.1"/>
    <property type="molecule type" value="Genomic_DNA"/>
</dbReference>
<dbReference type="SUPFAM" id="SSF64518">
    <property type="entry name" value="Phase 1 flagellin"/>
    <property type="match status" value="1"/>
</dbReference>
<evidence type="ECO:0000256" key="3">
    <source>
        <dbReference type="ARBA" id="ARBA00009677"/>
    </source>
</evidence>
<dbReference type="PANTHER" id="PTHR30033">
    <property type="entry name" value="FLAGELLAR HOOK-ASSOCIATED PROTEIN 1"/>
    <property type="match status" value="1"/>
</dbReference>
<dbReference type="InterPro" id="IPR001444">
    <property type="entry name" value="Flag_bb_rod_N"/>
</dbReference>
<dbReference type="GO" id="GO:0005576">
    <property type="term" value="C:extracellular region"/>
    <property type="evidence" value="ECO:0007669"/>
    <property type="project" value="UniProtKB-SubCell"/>
</dbReference>
<dbReference type="GO" id="GO:0009424">
    <property type="term" value="C:bacterial-type flagellum hook"/>
    <property type="evidence" value="ECO:0007669"/>
    <property type="project" value="InterPro"/>
</dbReference>
<dbReference type="Pfam" id="PF22638">
    <property type="entry name" value="FlgK_D1"/>
    <property type="match status" value="1"/>
</dbReference>
<dbReference type="Pfam" id="PF00460">
    <property type="entry name" value="Flg_bb_rod"/>
    <property type="match status" value="1"/>
</dbReference>
<name>A0A4P6EE93_9MICO</name>
<keyword evidence="5" id="KW-0964">Secreted</keyword>
<proteinExistence type="inferred from homology"/>
<dbReference type="Proteomes" id="UP000293995">
    <property type="component" value="Chromosome"/>
</dbReference>
<dbReference type="InterPro" id="IPR002371">
    <property type="entry name" value="FlgK"/>
</dbReference>
<dbReference type="OrthoDB" id="9802553at2"/>
<evidence type="ECO:0000313" key="10">
    <source>
        <dbReference type="EMBL" id="QAY60086.1"/>
    </source>
</evidence>
<evidence type="ECO:0000256" key="4">
    <source>
        <dbReference type="ARBA" id="ARBA00016244"/>
    </source>
</evidence>
<dbReference type="AlphaFoldDB" id="A0A4P6EE93"/>
<sequence>MSTFGGLNAAASGLAAARLSMDVIGQNIANQTTEGYTRQRVNTAAVTAVAQAGRFSTGPVPGQGVTVAGIARLGDDLLDARVRDALAASGFWATRAVATTTAESALAEPTSDGLAARLSAFWAGWQDLANAPDSGAAASVVLSAAQELAGRIAEGYRTVADQWVHARATVDRTVVQVNAAADQIAALNGLIRDAVASGRSANELIDQRSVLAQTVARITGARATVEPDGTMTVRIDGNALVSGKDARHLAATGAESIEEGQRVSLTWEGTDSLVPVSDGELGGAIAVLAPADAGGSLAQLAGAYNTVATTLADLVNAQHRAGVTASGAPGADFFAVSAAGPAALGLSVLPTSAAELALATAGTGALDASNADAMSQLGSAAGSPDAIWADQVLRFSVATAGDVQRSRLADTATVSATSAQQSVAAVDGDEETISLVTYQAMYQASARVLSAIDEALDVLINKTGIVGR</sequence>
<feature type="domain" description="Flagellar basal-body/hook protein C-terminal" evidence="8">
    <location>
        <begin position="425"/>
        <end position="461"/>
    </location>
</feature>
<evidence type="ECO:0000256" key="1">
    <source>
        <dbReference type="ARBA" id="ARBA00004365"/>
    </source>
</evidence>
<comment type="similarity">
    <text evidence="3">Belongs to the flagella basal body rod proteins family.</text>
</comment>
<keyword evidence="10" id="KW-0282">Flagellum</keyword>